<name>A0ACB5T2T7_AMBMO</name>
<protein>
    <submittedName>
        <fullName evidence="1">Unnamed protein product</fullName>
    </submittedName>
</protein>
<accession>A0ACB5T2T7</accession>
<sequence length="166" mass="18985">MTTTKSNSNRMIEDVYRENAGIQDGIYSTTSDAHNPSNQTYICSSNNGSTRLNNNQLKSMAIPVTIPENNLFNFVLDPTWNIMGTIKRLREFTASHPATGPMHPSLKEANKLLTNIKEEVYMFTVSQLLHVLCTFDYVVSNNYHIRLRTEDKDPENYTWFNIDISS</sequence>
<dbReference type="Proteomes" id="UP001165064">
    <property type="component" value="Unassembled WGS sequence"/>
</dbReference>
<reference evidence="1" key="1">
    <citation type="submission" date="2023-04" db="EMBL/GenBank/DDBJ databases">
        <title>Ambrosiozyma monospora NBRC 10751.</title>
        <authorList>
            <person name="Ichikawa N."/>
            <person name="Sato H."/>
            <person name="Tonouchi N."/>
        </authorList>
    </citation>
    <scope>NUCLEOTIDE SEQUENCE</scope>
    <source>
        <strain evidence="1">NBRC 10751</strain>
    </source>
</reference>
<keyword evidence="2" id="KW-1185">Reference proteome</keyword>
<evidence type="ECO:0000313" key="1">
    <source>
        <dbReference type="EMBL" id="GME79933.1"/>
    </source>
</evidence>
<proteinExistence type="predicted"/>
<organism evidence="1 2">
    <name type="scientific">Ambrosiozyma monospora</name>
    <name type="common">Yeast</name>
    <name type="synonym">Endomycopsis monosporus</name>
    <dbReference type="NCBI Taxonomy" id="43982"/>
    <lineage>
        <taxon>Eukaryota</taxon>
        <taxon>Fungi</taxon>
        <taxon>Dikarya</taxon>
        <taxon>Ascomycota</taxon>
        <taxon>Saccharomycotina</taxon>
        <taxon>Pichiomycetes</taxon>
        <taxon>Pichiales</taxon>
        <taxon>Pichiaceae</taxon>
        <taxon>Ambrosiozyma</taxon>
    </lineage>
</organism>
<dbReference type="EMBL" id="BSXS01002826">
    <property type="protein sequence ID" value="GME79933.1"/>
    <property type="molecule type" value="Genomic_DNA"/>
</dbReference>
<comment type="caution">
    <text evidence="1">The sequence shown here is derived from an EMBL/GenBank/DDBJ whole genome shotgun (WGS) entry which is preliminary data.</text>
</comment>
<evidence type="ECO:0000313" key="2">
    <source>
        <dbReference type="Proteomes" id="UP001165064"/>
    </source>
</evidence>
<gene>
    <name evidence="1" type="ORF">Amon02_000420300</name>
</gene>